<dbReference type="EMBL" id="CACRXK020017969">
    <property type="protein sequence ID" value="CAB4031901.1"/>
    <property type="molecule type" value="Genomic_DNA"/>
</dbReference>
<dbReference type="InterPro" id="IPR036612">
    <property type="entry name" value="KH_dom_type_1_sf"/>
</dbReference>
<accession>A0A7D9LGK5</accession>
<dbReference type="AlphaFoldDB" id="A0A7D9LGK5"/>
<dbReference type="CDD" id="cd00105">
    <property type="entry name" value="KH-I"/>
    <property type="match status" value="2"/>
</dbReference>
<reference evidence="1" key="1">
    <citation type="submission" date="2020-04" db="EMBL/GenBank/DDBJ databases">
        <authorList>
            <person name="Alioto T."/>
            <person name="Alioto T."/>
            <person name="Gomez Garrido J."/>
        </authorList>
    </citation>
    <scope>NUCLEOTIDE SEQUENCE</scope>
    <source>
        <strain evidence="1">A484AB</strain>
    </source>
</reference>
<comment type="caution">
    <text evidence="1">The sequence shown here is derived from an EMBL/GenBank/DDBJ whole genome shotgun (WGS) entry which is preliminary data.</text>
</comment>
<organism evidence="1 2">
    <name type="scientific">Paramuricea clavata</name>
    <name type="common">Red gorgonian</name>
    <name type="synonym">Violescent sea-whip</name>
    <dbReference type="NCBI Taxonomy" id="317549"/>
    <lineage>
        <taxon>Eukaryota</taxon>
        <taxon>Metazoa</taxon>
        <taxon>Cnidaria</taxon>
        <taxon>Anthozoa</taxon>
        <taxon>Octocorallia</taxon>
        <taxon>Malacalcyonacea</taxon>
        <taxon>Plexauridae</taxon>
        <taxon>Paramuricea</taxon>
    </lineage>
</organism>
<dbReference type="Pfam" id="PF00013">
    <property type="entry name" value="KH_1"/>
    <property type="match status" value="2"/>
</dbReference>
<dbReference type="InterPro" id="IPR004087">
    <property type="entry name" value="KH_dom"/>
</dbReference>
<dbReference type="InterPro" id="IPR004088">
    <property type="entry name" value="KH_dom_type_1"/>
</dbReference>
<dbReference type="PROSITE" id="PS50084">
    <property type="entry name" value="KH_TYPE_1"/>
    <property type="match status" value="2"/>
</dbReference>
<gene>
    <name evidence="1" type="ORF">PACLA_8A056134</name>
</gene>
<dbReference type="SUPFAM" id="SSF54791">
    <property type="entry name" value="Eukaryotic type KH-domain (KH-domain type I)"/>
    <property type="match status" value="2"/>
</dbReference>
<proteinExistence type="predicted"/>
<keyword evidence="2" id="KW-1185">Reference proteome</keyword>
<dbReference type="OrthoDB" id="442947at2759"/>
<sequence>MEDVSGYVEIFVPVSPECMGIVIGTGGRNIKKLKQETDTRITSCNGHNVERESGFIVTGTVTNCETVREAIRSRLDNATATIKEPVPQQFVRLLIGKNGSDNFRGMEKECSVKITWPKFSGGEKHVIFDVKGLRSNCERAREMLRANLKKWEDNEDKSVSSMASGSQTHSQFNRDMYLYLIEEYFVQTLYKD</sequence>
<protein>
    <submittedName>
        <fullName evidence="1">Vigilin</fullName>
    </submittedName>
</protein>
<dbReference type="GO" id="GO:0003723">
    <property type="term" value="F:RNA binding"/>
    <property type="evidence" value="ECO:0007669"/>
    <property type="project" value="UniProtKB-UniRule"/>
</dbReference>
<evidence type="ECO:0000313" key="2">
    <source>
        <dbReference type="Proteomes" id="UP001152795"/>
    </source>
</evidence>
<dbReference type="SMART" id="SM00322">
    <property type="entry name" value="KH"/>
    <property type="match status" value="2"/>
</dbReference>
<name>A0A7D9LGK5_PARCT</name>
<dbReference type="Gene3D" id="3.30.1370.10">
    <property type="entry name" value="K Homology domain, type 1"/>
    <property type="match status" value="2"/>
</dbReference>
<dbReference type="Proteomes" id="UP001152795">
    <property type="component" value="Unassembled WGS sequence"/>
</dbReference>
<evidence type="ECO:0000313" key="1">
    <source>
        <dbReference type="EMBL" id="CAB4031901.1"/>
    </source>
</evidence>